<name>A0A8X7NTY9_CANPA</name>
<evidence type="ECO:0000256" key="7">
    <source>
        <dbReference type="ARBA" id="ARBA00022989"/>
    </source>
</evidence>
<comment type="similarity">
    <text evidence="2">Belongs to the BMT family.</text>
</comment>
<evidence type="ECO:0000313" key="11">
    <source>
        <dbReference type="EMBL" id="KAF6059604.1"/>
    </source>
</evidence>
<keyword evidence="9" id="KW-0961">Cell wall biogenesis/degradation</keyword>
<sequence length="630" mass="73096">MNTQMALKRIIRKPLVYLLTATLVALSLFQIFLLFKNNDQARLNKNEVLIPKDLFKNEKDLTQFVKQNEDFLRYHLSGSTEFNQAVDIDPGKELHKLKYTKYDFTTYTLTENINLNLEQCNRLQLNSSVMISKAVNMKTPLREVLQNVLNDIESGESAYLAGLKKIILPELRLQLDLNVVDKFWFRLAGSSVWLKDYGVHYMVSRIMYSPKGTRNSPILSLSYAQLYDENWNELVGTRLLLPKAHNSPTGERHILNFPQIVPIPFWQDPEINEDQYYGPEDPRLILVKNEGGYDEPLILYNSYNCKMDTYDDDEDEKLVTTQRCYRAMSICWPWQFDEQKNSKRVELKLENYRLRTQKNWTPFTSPLDRQVDGYDSHIYFVFRWANLDILKCDLQGSCSYDYRFNTSLSPKNQVGPFRGGTQLVNLNDLVTVKDNKEIWVGFARAHIDDCGCGSSMYRPNLVVIVKERKDLRNHYKVTHISSSLSFNMYVPGWDLLYPENSCLRSSVLIPNGISQWITHKDSSGALIDDYLTLTLSVSDYTIHRVNVKGLLKELINWGVLDYDVMASTHHANDNLVCALQSSFEFCTRYGLEHQLKKIKTLPRDADGMVIDPKKAEYFNYAQRYGLRGVP</sequence>
<evidence type="ECO:0000256" key="10">
    <source>
        <dbReference type="SAM" id="Phobius"/>
    </source>
</evidence>
<keyword evidence="4" id="KW-0808">Transferase</keyword>
<dbReference type="OrthoDB" id="3631276at2759"/>
<evidence type="ECO:0000256" key="3">
    <source>
        <dbReference type="ARBA" id="ARBA00022676"/>
    </source>
</evidence>
<evidence type="ECO:0000313" key="12">
    <source>
        <dbReference type="Proteomes" id="UP000590412"/>
    </source>
</evidence>
<dbReference type="InterPro" id="IPR021988">
    <property type="entry name" value="BMT1"/>
</dbReference>
<dbReference type="GO" id="GO:0016020">
    <property type="term" value="C:membrane"/>
    <property type="evidence" value="ECO:0007669"/>
    <property type="project" value="UniProtKB-SubCell"/>
</dbReference>
<dbReference type="Pfam" id="PF12141">
    <property type="entry name" value="BMT"/>
    <property type="match status" value="1"/>
</dbReference>
<evidence type="ECO:0000256" key="4">
    <source>
        <dbReference type="ARBA" id="ARBA00022679"/>
    </source>
</evidence>
<proteinExistence type="inferred from homology"/>
<evidence type="ECO:0000256" key="2">
    <source>
        <dbReference type="ARBA" id="ARBA00009486"/>
    </source>
</evidence>
<keyword evidence="6" id="KW-0735">Signal-anchor</keyword>
<dbReference type="GO" id="GO:0071555">
    <property type="term" value="P:cell wall organization"/>
    <property type="evidence" value="ECO:0007669"/>
    <property type="project" value="UniProtKB-KW"/>
</dbReference>
<accession>A0A8X7NTY9</accession>
<keyword evidence="7 10" id="KW-1133">Transmembrane helix</keyword>
<keyword evidence="3" id="KW-0328">Glycosyltransferase</keyword>
<evidence type="ECO:0000256" key="1">
    <source>
        <dbReference type="ARBA" id="ARBA00004606"/>
    </source>
</evidence>
<keyword evidence="5 10" id="KW-0812">Transmembrane</keyword>
<dbReference type="Proteomes" id="UP000590412">
    <property type="component" value="Unassembled WGS sequence"/>
</dbReference>
<keyword evidence="8 10" id="KW-0472">Membrane</keyword>
<evidence type="ECO:0000256" key="9">
    <source>
        <dbReference type="ARBA" id="ARBA00023316"/>
    </source>
</evidence>
<evidence type="ECO:0000256" key="8">
    <source>
        <dbReference type="ARBA" id="ARBA00023136"/>
    </source>
</evidence>
<feature type="transmembrane region" description="Helical" evidence="10">
    <location>
        <begin position="15"/>
        <end position="35"/>
    </location>
</feature>
<dbReference type="GO" id="GO:0000030">
    <property type="term" value="F:mannosyltransferase activity"/>
    <property type="evidence" value="ECO:0007669"/>
    <property type="project" value="InterPro"/>
</dbReference>
<protein>
    <submittedName>
        <fullName evidence="11">Uncharacterized protein</fullName>
    </submittedName>
</protein>
<reference evidence="11" key="1">
    <citation type="submission" date="2020-03" db="EMBL/GenBank/DDBJ databases">
        <title>FDA dAtabase for Regulatory Grade micrObial Sequences (FDA-ARGOS): Supporting development and validation of Infectious Disease Dx tests.</title>
        <authorList>
            <person name="Campos J."/>
            <person name="Goldberg B."/>
            <person name="Tallon L."/>
            <person name="Sadzewicz L."/>
            <person name="Vavikolanu K."/>
            <person name="Mehta A."/>
            <person name="Aluvathingal J."/>
            <person name="Nadendla S."/>
            <person name="Nandy P."/>
            <person name="Geyer C."/>
            <person name="Yan Y."/>
            <person name="Sichtig H."/>
        </authorList>
    </citation>
    <scope>NUCLEOTIDE SEQUENCE [LARGE SCALE GENOMIC DNA]</scope>
    <source>
        <strain evidence="11">FDAARGOS_652</strain>
    </source>
</reference>
<evidence type="ECO:0000256" key="5">
    <source>
        <dbReference type="ARBA" id="ARBA00022692"/>
    </source>
</evidence>
<comment type="subcellular location">
    <subcellularLocation>
        <location evidence="1">Membrane</location>
        <topology evidence="1">Single-pass type II membrane protein</topology>
    </subcellularLocation>
</comment>
<evidence type="ECO:0000256" key="6">
    <source>
        <dbReference type="ARBA" id="ARBA00022968"/>
    </source>
</evidence>
<comment type="caution">
    <text evidence="11">The sequence shown here is derived from an EMBL/GenBank/DDBJ whole genome shotgun (WGS) entry which is preliminary data.</text>
</comment>
<dbReference type="AlphaFoldDB" id="A0A8X7NTY9"/>
<gene>
    <name evidence="11" type="ORF">FOB60_001186</name>
</gene>
<dbReference type="EMBL" id="JABWAB010000001">
    <property type="protein sequence ID" value="KAF6059604.1"/>
    <property type="molecule type" value="Genomic_DNA"/>
</dbReference>
<organism evidence="11 12">
    <name type="scientific">Candida parapsilosis</name>
    <name type="common">Yeast</name>
    <dbReference type="NCBI Taxonomy" id="5480"/>
    <lineage>
        <taxon>Eukaryota</taxon>
        <taxon>Fungi</taxon>
        <taxon>Dikarya</taxon>
        <taxon>Ascomycota</taxon>
        <taxon>Saccharomycotina</taxon>
        <taxon>Pichiomycetes</taxon>
        <taxon>Debaryomycetaceae</taxon>
        <taxon>Candida/Lodderomyces clade</taxon>
        <taxon>Candida</taxon>
    </lineage>
</organism>